<evidence type="ECO:0000256" key="3">
    <source>
        <dbReference type="SAM" id="Phobius"/>
    </source>
</evidence>
<dbReference type="EMBL" id="JAACJJ010000001">
    <property type="protein sequence ID" value="KAF5331031.1"/>
    <property type="molecule type" value="Genomic_DNA"/>
</dbReference>
<keyword evidence="4" id="KW-0732">Signal</keyword>
<feature type="chain" id="PRO_5034333891" description="Mid2 domain-containing protein" evidence="4">
    <location>
        <begin position="27"/>
        <end position="527"/>
    </location>
</feature>
<feature type="region of interest" description="Disordered" evidence="2">
    <location>
        <begin position="200"/>
        <end position="278"/>
    </location>
</feature>
<keyword evidence="3" id="KW-1133">Transmembrane helix</keyword>
<feature type="compositionally biased region" description="Low complexity" evidence="2">
    <location>
        <begin position="206"/>
        <end position="259"/>
    </location>
</feature>
<keyword evidence="3" id="KW-0472">Membrane</keyword>
<dbReference type="OrthoDB" id="2758521at2759"/>
<dbReference type="Gene3D" id="2.60.120.260">
    <property type="entry name" value="Galactose-binding domain-like"/>
    <property type="match status" value="1"/>
</dbReference>
<feature type="coiled-coil region" evidence="1">
    <location>
        <begin position="383"/>
        <end position="418"/>
    </location>
</feature>
<feature type="signal peptide" evidence="4">
    <location>
        <begin position="1"/>
        <end position="26"/>
    </location>
</feature>
<name>A0A8H5FBR7_9AGAR</name>
<accession>A0A8H5FBR7</accession>
<sequence length="527" mass="56043">MPFSGFLPSALRLLVLTSLATSPSLAAITNRTIDDTNGDSITSQRVIYRPTSGGIWNNMVCPLCAIRPDPVQAFSGTWTEATYFKQTKDPISATFSFTGTAIYVYFIVANNVGPGITTKTAANITLDNQPPQLFEHPPDMSRNDLQYNALAFSRTNLANTQHTLVISVSGLQEEIYINFDYAIYTHEDVEVTPIIQPTASPTTQKSVATSPSPSPTSQSSSNSVVAASLGPVTSAGSTPAASSPSSPSSTNSGTTAAGSQITNVDKNDSTVSAKSNTPVGAIAGGVVGGLVVIGLFIIGLILIKRRSREDDKYDNRNKINPYGSDAKEIPYPGHRRDASNATSVVPFPLASPSTVQLSDTTAASDGANPYGGMASISSGATGVQSSKGRMEDLRRARQEELEQRLQSTQQEMREILHEIDRHGAGVPPGRRPLPIPGQQGSQGSQSQATLATWGLGTTAGGEARYSAAPTDDDMTVDELKETLREMRAQVEYLHQQQQSAWAQGLSDEPPPGYSAITRAFSLRRSQS</sequence>
<protein>
    <recommendedName>
        <fullName evidence="7">Mid2 domain-containing protein</fullName>
    </recommendedName>
</protein>
<keyword evidence="6" id="KW-1185">Reference proteome</keyword>
<proteinExistence type="predicted"/>
<evidence type="ECO:0000313" key="5">
    <source>
        <dbReference type="EMBL" id="KAF5331031.1"/>
    </source>
</evidence>
<keyword evidence="3" id="KW-0812">Transmembrane</keyword>
<evidence type="ECO:0008006" key="7">
    <source>
        <dbReference type="Google" id="ProtNLM"/>
    </source>
</evidence>
<evidence type="ECO:0000313" key="6">
    <source>
        <dbReference type="Proteomes" id="UP000567179"/>
    </source>
</evidence>
<dbReference type="AlphaFoldDB" id="A0A8H5FBR7"/>
<feature type="transmembrane region" description="Helical" evidence="3">
    <location>
        <begin position="279"/>
        <end position="303"/>
    </location>
</feature>
<organism evidence="5 6">
    <name type="scientific">Psilocybe cf. subviscida</name>
    <dbReference type="NCBI Taxonomy" id="2480587"/>
    <lineage>
        <taxon>Eukaryota</taxon>
        <taxon>Fungi</taxon>
        <taxon>Dikarya</taxon>
        <taxon>Basidiomycota</taxon>
        <taxon>Agaricomycotina</taxon>
        <taxon>Agaricomycetes</taxon>
        <taxon>Agaricomycetidae</taxon>
        <taxon>Agaricales</taxon>
        <taxon>Agaricineae</taxon>
        <taxon>Strophariaceae</taxon>
        <taxon>Psilocybe</taxon>
    </lineage>
</organism>
<gene>
    <name evidence="5" type="ORF">D9619_005260</name>
</gene>
<dbReference type="Proteomes" id="UP000567179">
    <property type="component" value="Unassembled WGS sequence"/>
</dbReference>
<evidence type="ECO:0000256" key="2">
    <source>
        <dbReference type="SAM" id="MobiDB-lite"/>
    </source>
</evidence>
<reference evidence="5 6" key="1">
    <citation type="journal article" date="2020" name="ISME J.">
        <title>Uncovering the hidden diversity of litter-decomposition mechanisms in mushroom-forming fungi.</title>
        <authorList>
            <person name="Floudas D."/>
            <person name="Bentzer J."/>
            <person name="Ahren D."/>
            <person name="Johansson T."/>
            <person name="Persson P."/>
            <person name="Tunlid A."/>
        </authorList>
    </citation>
    <scope>NUCLEOTIDE SEQUENCE [LARGE SCALE GENOMIC DNA]</scope>
    <source>
        <strain evidence="5 6">CBS 101986</strain>
    </source>
</reference>
<feature type="region of interest" description="Disordered" evidence="2">
    <location>
        <begin position="309"/>
        <end position="331"/>
    </location>
</feature>
<evidence type="ECO:0000256" key="1">
    <source>
        <dbReference type="SAM" id="Coils"/>
    </source>
</evidence>
<keyword evidence="1" id="KW-0175">Coiled coil</keyword>
<evidence type="ECO:0000256" key="4">
    <source>
        <dbReference type="SAM" id="SignalP"/>
    </source>
</evidence>
<feature type="compositionally biased region" description="Polar residues" evidence="2">
    <location>
        <begin position="260"/>
        <end position="278"/>
    </location>
</feature>
<comment type="caution">
    <text evidence="5">The sequence shown here is derived from an EMBL/GenBank/DDBJ whole genome shotgun (WGS) entry which is preliminary data.</text>
</comment>